<evidence type="ECO:0000256" key="11">
    <source>
        <dbReference type="PROSITE-ProRule" id="PRU01203"/>
    </source>
</evidence>
<dbReference type="InterPro" id="IPR011129">
    <property type="entry name" value="CSD"/>
</dbReference>
<dbReference type="PROSITE" id="PS51856">
    <property type="entry name" value="RHO_RNA_BD"/>
    <property type="match status" value="1"/>
</dbReference>
<feature type="compositionally biased region" description="Basic and acidic residues" evidence="12">
    <location>
        <begin position="41"/>
        <end position="62"/>
    </location>
</feature>
<dbReference type="GO" id="GO:0006353">
    <property type="term" value="P:DNA-templated transcription termination"/>
    <property type="evidence" value="ECO:0007669"/>
    <property type="project" value="UniProtKB-UniRule"/>
</dbReference>
<feature type="compositionally biased region" description="Basic and acidic residues" evidence="12">
    <location>
        <begin position="107"/>
        <end position="125"/>
    </location>
</feature>
<dbReference type="GO" id="GO:0016787">
    <property type="term" value="F:hydrolase activity"/>
    <property type="evidence" value="ECO:0007669"/>
    <property type="project" value="UniProtKB-KW"/>
</dbReference>
<dbReference type="NCBIfam" id="NF006886">
    <property type="entry name" value="PRK09376.1"/>
    <property type="match status" value="1"/>
</dbReference>
<comment type="similarity">
    <text evidence="9 11">Belongs to the Rho family.</text>
</comment>
<organism evidence="14 15">
    <name type="scientific">Candidatus Egerieisoma faecipullorum</name>
    <dbReference type="NCBI Taxonomy" id="2840963"/>
    <lineage>
        <taxon>Bacteria</taxon>
        <taxon>Bacillati</taxon>
        <taxon>Bacillota</taxon>
        <taxon>Clostridia</taxon>
        <taxon>Eubacteriales</taxon>
        <taxon>Clostridiaceae</taxon>
        <taxon>Clostridiaceae incertae sedis</taxon>
        <taxon>Candidatus Egerieisoma</taxon>
    </lineage>
</organism>
<dbReference type="GO" id="GO:0008186">
    <property type="term" value="F:ATP-dependent activity, acting on RNA"/>
    <property type="evidence" value="ECO:0007669"/>
    <property type="project" value="UniProtKB-UniRule"/>
</dbReference>
<dbReference type="PANTHER" id="PTHR46425:SF1">
    <property type="entry name" value="TRANSCRIPTION TERMINATION FACTOR RHO"/>
    <property type="match status" value="1"/>
</dbReference>
<feature type="region of interest" description="Disordered" evidence="12">
    <location>
        <begin position="39"/>
        <end position="129"/>
    </location>
</feature>
<dbReference type="SMART" id="SM00357">
    <property type="entry name" value="CSP"/>
    <property type="match status" value="1"/>
</dbReference>
<comment type="function">
    <text evidence="9">Facilitates transcription termination by a mechanism that involves Rho binding to the nascent RNA, activation of Rho's RNA-dependent ATPase activity, and release of the mRNA from the DNA template.</text>
</comment>
<dbReference type="InterPro" id="IPR036269">
    <property type="entry name" value="Rho_N_sf"/>
</dbReference>
<comment type="caution">
    <text evidence="9">Lacks conserved residue(s) required for the propagation of feature annotation.</text>
</comment>
<evidence type="ECO:0000256" key="4">
    <source>
        <dbReference type="ARBA" id="ARBA00022806"/>
    </source>
</evidence>
<evidence type="ECO:0000256" key="7">
    <source>
        <dbReference type="ARBA" id="ARBA00023015"/>
    </source>
</evidence>
<dbReference type="GO" id="GO:0005524">
    <property type="term" value="F:ATP binding"/>
    <property type="evidence" value="ECO:0007669"/>
    <property type="project" value="UniProtKB-UniRule"/>
</dbReference>
<keyword evidence="7 9" id="KW-0805">Transcription regulation</keyword>
<evidence type="ECO:0000256" key="12">
    <source>
        <dbReference type="SAM" id="MobiDB-lite"/>
    </source>
</evidence>
<evidence type="ECO:0000256" key="8">
    <source>
        <dbReference type="ARBA" id="ARBA00023163"/>
    </source>
</evidence>
<dbReference type="Gene3D" id="1.10.720.10">
    <property type="match status" value="1"/>
</dbReference>
<evidence type="ECO:0000256" key="9">
    <source>
        <dbReference type="HAMAP-Rule" id="MF_01884"/>
    </source>
</evidence>
<dbReference type="Proteomes" id="UP000824089">
    <property type="component" value="Unassembled WGS sequence"/>
</dbReference>
<comment type="caution">
    <text evidence="14">The sequence shown here is derived from an EMBL/GenBank/DDBJ whole genome shotgun (WGS) entry which is preliminary data.</text>
</comment>
<reference evidence="14" key="2">
    <citation type="journal article" date="2021" name="PeerJ">
        <title>Extensive microbial diversity within the chicken gut microbiome revealed by metagenomics and culture.</title>
        <authorList>
            <person name="Gilroy R."/>
            <person name="Ravi A."/>
            <person name="Getino M."/>
            <person name="Pursley I."/>
            <person name="Horton D.L."/>
            <person name="Alikhan N.F."/>
            <person name="Baker D."/>
            <person name="Gharbi K."/>
            <person name="Hall N."/>
            <person name="Watson M."/>
            <person name="Adriaenssens E.M."/>
            <person name="Foster-Nyarko E."/>
            <person name="Jarju S."/>
            <person name="Secka A."/>
            <person name="Antonio M."/>
            <person name="Oren A."/>
            <person name="Chaudhuri R.R."/>
            <person name="La Ragione R."/>
            <person name="Hildebrand F."/>
            <person name="Pallen M.J."/>
        </authorList>
    </citation>
    <scope>NUCLEOTIDE SEQUENCE</scope>
    <source>
        <strain evidence="14">CHK195-4489</strain>
    </source>
</reference>
<dbReference type="InterPro" id="IPR011112">
    <property type="entry name" value="Rho-like_N"/>
</dbReference>
<dbReference type="InterPro" id="IPR027417">
    <property type="entry name" value="P-loop_NTPase"/>
</dbReference>
<evidence type="ECO:0000256" key="5">
    <source>
        <dbReference type="ARBA" id="ARBA00022840"/>
    </source>
</evidence>
<keyword evidence="2 9" id="KW-0547">Nucleotide-binding</keyword>
<dbReference type="Pfam" id="PF07498">
    <property type="entry name" value="Rho_N"/>
    <property type="match status" value="1"/>
</dbReference>
<evidence type="ECO:0000313" key="15">
    <source>
        <dbReference type="Proteomes" id="UP000824089"/>
    </source>
</evidence>
<dbReference type="AlphaFoldDB" id="A0A9D1I8A9"/>
<evidence type="ECO:0000256" key="2">
    <source>
        <dbReference type="ARBA" id="ARBA00022741"/>
    </source>
</evidence>
<feature type="binding site" evidence="9">
    <location>
        <position position="286"/>
    </location>
    <ligand>
        <name>ATP</name>
        <dbReference type="ChEBI" id="CHEBI:30616"/>
    </ligand>
</feature>
<keyword evidence="5 9" id="KW-0067">ATP-binding</keyword>
<sequence length="499" mass="55715">MDLEDLKKKKISDLRYIGKMLGIKSMTKMTKQELIEAILDSEQKSAKPEEPKTEAAESKEETAEPAVEPEQEQEQERPAPAKGKKSRKSGTSKRQKKNEASEGAASKTEENAEQEEKKDDAKPQDNTEEAEGLLENLPEGYGFLRVGKYLSGSKDVYVPPTLIRKFGLKTGDQIRGRSKMQRENDKYHALCFINTINGDSIDVAFKRKPFESLTPIYPDEKIRLETVQNELSTRLIDLIAPIGKGQRGMIVSPPKAGKTVLLKKIANAISENYPEIKLIILLIDERPEEVTDMRESVKGDVISSTFDEMPEKHIKVSEMVFERAKRLVEHGNDVVILMDSLTRLARAYNITIAPTGRSLSGGLDPGALYNPKRFFGAARNIRGGGSLTIVATALIDTGSKMDDVIFEEFKGTGNMELHLDRKLSEKRIFPAIDINKSGTRKEELLLSEKELNSVFAIRRAMSNLGTGDVTEMIVNKMTKTANNEEFIKKINIPQDSAKV</sequence>
<dbReference type="GO" id="GO:0004386">
    <property type="term" value="F:helicase activity"/>
    <property type="evidence" value="ECO:0007669"/>
    <property type="project" value="UniProtKB-UniRule"/>
</dbReference>
<gene>
    <name evidence="9 14" type="primary">rho</name>
    <name evidence="14" type="ORF">IAD50_00775</name>
</gene>
<dbReference type="HAMAP" id="MF_01884">
    <property type="entry name" value="Rho"/>
    <property type="match status" value="1"/>
</dbReference>
<dbReference type="SUPFAM" id="SSF52540">
    <property type="entry name" value="P-loop containing nucleoside triphosphate hydrolases"/>
    <property type="match status" value="1"/>
</dbReference>
<dbReference type="CDD" id="cd01128">
    <property type="entry name" value="rho_factor_C"/>
    <property type="match status" value="1"/>
</dbReference>
<feature type="compositionally biased region" description="Basic residues" evidence="12">
    <location>
        <begin position="82"/>
        <end position="96"/>
    </location>
</feature>
<dbReference type="InterPro" id="IPR000194">
    <property type="entry name" value="ATPase_F1/V1/A1_a/bsu_nucl-bd"/>
</dbReference>
<evidence type="ECO:0000256" key="10">
    <source>
        <dbReference type="NCBIfam" id="TIGR00767"/>
    </source>
</evidence>
<reference evidence="14" key="1">
    <citation type="submission" date="2020-10" db="EMBL/GenBank/DDBJ databases">
        <authorList>
            <person name="Gilroy R."/>
        </authorList>
    </citation>
    <scope>NUCLEOTIDE SEQUENCE</scope>
    <source>
        <strain evidence="14">CHK195-4489</strain>
    </source>
</reference>
<dbReference type="SUPFAM" id="SSF50249">
    <property type="entry name" value="Nucleic acid-binding proteins"/>
    <property type="match status" value="1"/>
</dbReference>
<protein>
    <recommendedName>
        <fullName evidence="9 10">Transcription termination factor Rho</fullName>
        <ecNumber evidence="9 10">3.6.4.-</ecNumber>
    </recommendedName>
    <alternativeName>
        <fullName evidence="9">ATP-dependent helicase Rho</fullName>
    </alternativeName>
</protein>
<evidence type="ECO:0000256" key="1">
    <source>
        <dbReference type="ARBA" id="ARBA00022472"/>
    </source>
</evidence>
<dbReference type="InterPro" id="IPR004665">
    <property type="entry name" value="Term_rho"/>
</dbReference>
<evidence type="ECO:0000256" key="3">
    <source>
        <dbReference type="ARBA" id="ARBA00022801"/>
    </source>
</evidence>
<keyword evidence="3 9" id="KW-0378">Hydrolase</keyword>
<dbReference type="NCBIfam" id="TIGR00767">
    <property type="entry name" value="rho"/>
    <property type="match status" value="1"/>
</dbReference>
<dbReference type="InterPro" id="IPR041703">
    <property type="entry name" value="Rho_factor_ATP-bd"/>
</dbReference>
<dbReference type="SMART" id="SM00382">
    <property type="entry name" value="AAA"/>
    <property type="match status" value="1"/>
</dbReference>
<proteinExistence type="inferred from homology"/>
<evidence type="ECO:0000256" key="6">
    <source>
        <dbReference type="ARBA" id="ARBA00022884"/>
    </source>
</evidence>
<keyword evidence="6 9" id="KW-0694">RNA-binding</keyword>
<dbReference type="EMBL" id="DVMM01000014">
    <property type="protein sequence ID" value="HIU28810.1"/>
    <property type="molecule type" value="Genomic_DNA"/>
</dbReference>
<dbReference type="EC" id="3.6.4.-" evidence="9 10"/>
<feature type="binding site" evidence="9">
    <location>
        <begin position="255"/>
        <end position="260"/>
    </location>
    <ligand>
        <name>ATP</name>
        <dbReference type="ChEBI" id="CHEBI:30616"/>
    </ligand>
</feature>
<evidence type="ECO:0000259" key="13">
    <source>
        <dbReference type="PROSITE" id="PS51856"/>
    </source>
</evidence>
<dbReference type="PANTHER" id="PTHR46425">
    <property type="entry name" value="TRANSCRIPTION TERMINATION FACTOR RHO"/>
    <property type="match status" value="1"/>
</dbReference>
<keyword evidence="4 9" id="KW-0347">Helicase</keyword>
<name>A0A9D1I8A9_9CLOT</name>
<dbReference type="SMART" id="SM00959">
    <property type="entry name" value="Rho_N"/>
    <property type="match status" value="1"/>
</dbReference>
<keyword evidence="8 9" id="KW-0804">Transcription</keyword>
<dbReference type="InterPro" id="IPR011113">
    <property type="entry name" value="Rho_RNA-bd"/>
</dbReference>
<dbReference type="Gene3D" id="3.40.50.300">
    <property type="entry name" value="P-loop containing nucleotide triphosphate hydrolases"/>
    <property type="match status" value="1"/>
</dbReference>
<dbReference type="InterPro" id="IPR012340">
    <property type="entry name" value="NA-bd_OB-fold"/>
</dbReference>
<dbReference type="Pfam" id="PF07497">
    <property type="entry name" value="Rho_RNA_bind"/>
    <property type="match status" value="1"/>
</dbReference>
<feature type="domain" description="Rho RNA-BD" evidence="13">
    <location>
        <begin position="127"/>
        <end position="200"/>
    </location>
</feature>
<dbReference type="SUPFAM" id="SSF68912">
    <property type="entry name" value="Rho N-terminal domain-like"/>
    <property type="match status" value="1"/>
</dbReference>
<dbReference type="GO" id="GO:0003723">
    <property type="term" value="F:RNA binding"/>
    <property type="evidence" value="ECO:0007669"/>
    <property type="project" value="UniProtKB-UniRule"/>
</dbReference>
<dbReference type="Pfam" id="PF00006">
    <property type="entry name" value="ATP-synt_ab"/>
    <property type="match status" value="1"/>
</dbReference>
<keyword evidence="1 9" id="KW-0806">Transcription termination</keyword>
<feature type="binding site" evidence="9">
    <location>
        <begin position="243"/>
        <end position="248"/>
    </location>
    <ligand>
        <name>ATP</name>
        <dbReference type="ChEBI" id="CHEBI:30616"/>
    </ligand>
</feature>
<accession>A0A9D1I8A9</accession>
<dbReference type="Gene3D" id="2.40.50.140">
    <property type="entry name" value="Nucleic acid-binding proteins"/>
    <property type="match status" value="1"/>
</dbReference>
<comment type="subunit">
    <text evidence="9">Homohexamer. The homohexamer assembles into an open ring structure.</text>
</comment>
<evidence type="ECO:0000313" key="14">
    <source>
        <dbReference type="EMBL" id="HIU28810.1"/>
    </source>
</evidence>
<dbReference type="InterPro" id="IPR003593">
    <property type="entry name" value="AAA+_ATPase"/>
</dbReference>